<dbReference type="AlphaFoldDB" id="A0A1W1X135"/>
<organism evidence="3 4">
    <name type="scientific">Desulfacinum hydrothermale DSM 13146</name>
    <dbReference type="NCBI Taxonomy" id="1121390"/>
    <lineage>
        <taxon>Bacteria</taxon>
        <taxon>Pseudomonadati</taxon>
        <taxon>Thermodesulfobacteriota</taxon>
        <taxon>Syntrophobacteria</taxon>
        <taxon>Syntrophobacterales</taxon>
        <taxon>Syntrophobacteraceae</taxon>
        <taxon>Desulfacinum</taxon>
    </lineage>
</organism>
<dbReference type="InterPro" id="IPR028098">
    <property type="entry name" value="Glyco_trans_4-like_N"/>
</dbReference>
<feature type="domain" description="Glycosyl transferase family 1" evidence="1">
    <location>
        <begin position="172"/>
        <end position="334"/>
    </location>
</feature>
<dbReference type="RefSeq" id="WP_084055824.1">
    <property type="nucleotide sequence ID" value="NZ_FWXF01000001.1"/>
</dbReference>
<sequence length="360" mass="39865">MRIVHIETGRHLYGGARQVLILLEGLAQHGFQNTLVCPKGSAIARAATAFARVAPLEMKGEVDPRVPVQLHRIIRKTRPDLIHVHSRRGADWWGGMIACMLAVPAVVTRRVDNPENRHLAQIKYAFYDRIISISRAIYQVLEKAGVAASKLRCVKSCMIPNPAVEAYSKPFFLQEAGLPQDSRLIGTIAQLIPRKGHVFLLRAAQSVVRIHPEARFCLFGRGPMIHDLKELAARLGISENMRFFGFREDLPRILPNLDMVVHPATMEGLGVCLLEASAAGIPIVASPAGGIPEIVQDGRNGFLVDPKDLEALSEKIVWILEHPLDAQRMGSQGRAIVREHFSPEAMVRGNISVYNELLNH</sequence>
<dbReference type="Pfam" id="PF00534">
    <property type="entry name" value="Glycos_transf_1"/>
    <property type="match status" value="1"/>
</dbReference>
<dbReference type="InterPro" id="IPR001296">
    <property type="entry name" value="Glyco_trans_1"/>
</dbReference>
<dbReference type="Pfam" id="PF13439">
    <property type="entry name" value="Glyco_transf_4"/>
    <property type="match status" value="1"/>
</dbReference>
<dbReference type="Gene3D" id="3.40.50.2000">
    <property type="entry name" value="Glycogen Phosphorylase B"/>
    <property type="match status" value="2"/>
</dbReference>
<gene>
    <name evidence="3" type="ORF">SAMN02746041_00368</name>
</gene>
<accession>A0A1W1X135</accession>
<dbReference type="Proteomes" id="UP000192783">
    <property type="component" value="Unassembled WGS sequence"/>
</dbReference>
<proteinExistence type="predicted"/>
<evidence type="ECO:0000259" key="2">
    <source>
        <dbReference type="Pfam" id="PF13439"/>
    </source>
</evidence>
<dbReference type="STRING" id="1121390.SAMN02746041_00368"/>
<keyword evidence="4" id="KW-1185">Reference proteome</keyword>
<dbReference type="EMBL" id="FWXF01000001">
    <property type="protein sequence ID" value="SMC17676.1"/>
    <property type="molecule type" value="Genomic_DNA"/>
</dbReference>
<evidence type="ECO:0000313" key="3">
    <source>
        <dbReference type="EMBL" id="SMC17676.1"/>
    </source>
</evidence>
<protein>
    <submittedName>
        <fullName evidence="3">Glycosyltransferase involved in cell wall bisynthesis</fullName>
    </submittedName>
</protein>
<keyword evidence="3" id="KW-0808">Transferase</keyword>
<feature type="domain" description="Glycosyltransferase subfamily 4-like N-terminal" evidence="2">
    <location>
        <begin position="14"/>
        <end position="154"/>
    </location>
</feature>
<dbReference type="CDD" id="cd03801">
    <property type="entry name" value="GT4_PimA-like"/>
    <property type="match status" value="1"/>
</dbReference>
<evidence type="ECO:0000313" key="4">
    <source>
        <dbReference type="Proteomes" id="UP000192783"/>
    </source>
</evidence>
<evidence type="ECO:0000259" key="1">
    <source>
        <dbReference type="Pfam" id="PF00534"/>
    </source>
</evidence>
<name>A0A1W1X135_9BACT</name>
<dbReference type="OrthoDB" id="9806653at2"/>
<reference evidence="3 4" key="1">
    <citation type="submission" date="2017-04" db="EMBL/GenBank/DDBJ databases">
        <authorList>
            <person name="Afonso C.L."/>
            <person name="Miller P.J."/>
            <person name="Scott M.A."/>
            <person name="Spackman E."/>
            <person name="Goraichik I."/>
            <person name="Dimitrov K.M."/>
            <person name="Suarez D.L."/>
            <person name="Swayne D.E."/>
        </authorList>
    </citation>
    <scope>NUCLEOTIDE SEQUENCE [LARGE SCALE GENOMIC DNA]</scope>
    <source>
        <strain evidence="3 4">DSM 13146</strain>
    </source>
</reference>
<dbReference type="GO" id="GO:0016757">
    <property type="term" value="F:glycosyltransferase activity"/>
    <property type="evidence" value="ECO:0007669"/>
    <property type="project" value="InterPro"/>
</dbReference>
<dbReference type="PANTHER" id="PTHR12526:SF638">
    <property type="entry name" value="SPORE COAT PROTEIN SA"/>
    <property type="match status" value="1"/>
</dbReference>
<dbReference type="SUPFAM" id="SSF53756">
    <property type="entry name" value="UDP-Glycosyltransferase/glycogen phosphorylase"/>
    <property type="match status" value="1"/>
</dbReference>
<dbReference type="PANTHER" id="PTHR12526">
    <property type="entry name" value="GLYCOSYLTRANSFERASE"/>
    <property type="match status" value="1"/>
</dbReference>